<organism evidence="1 2">
    <name type="scientific">Leptospira interrogans serovar Pomona</name>
    <dbReference type="NCBI Taxonomy" id="44276"/>
    <lineage>
        <taxon>Bacteria</taxon>
        <taxon>Pseudomonadati</taxon>
        <taxon>Spirochaetota</taxon>
        <taxon>Spirochaetia</taxon>
        <taxon>Leptospirales</taxon>
        <taxon>Leptospiraceae</taxon>
        <taxon>Leptospira</taxon>
    </lineage>
</organism>
<dbReference type="Proteomes" id="UP000644282">
    <property type="component" value="Unassembled WGS sequence"/>
</dbReference>
<protein>
    <submittedName>
        <fullName evidence="1">MATE domain protein</fullName>
    </submittedName>
</protein>
<sequence>MRTLQHLVHTFYRNIRPSILNS</sequence>
<proteinExistence type="predicted"/>
<accession>A0AA40WFH8</accession>
<reference evidence="1" key="1">
    <citation type="submission" date="2020-10" db="EMBL/GenBank/DDBJ databases">
        <title>New Zealand Leptospira genomics.</title>
        <authorList>
            <person name="Wilkinson D.A."/>
            <person name="Nisa S."/>
            <person name="Moinet M."/>
            <person name="Benschop J."/>
        </authorList>
    </citation>
    <scope>NUCLEOTIDE SEQUENCE</scope>
    <source>
        <strain evidence="1">ESR8</strain>
    </source>
</reference>
<dbReference type="AlphaFoldDB" id="A0AA40WFH8"/>
<comment type="caution">
    <text evidence="1">The sequence shown here is derived from an EMBL/GenBank/DDBJ whole genome shotgun (WGS) entry which is preliminary data.</text>
</comment>
<feature type="non-terminal residue" evidence="1">
    <location>
        <position position="22"/>
    </location>
</feature>
<dbReference type="EMBL" id="JADDXF010000593">
    <property type="protein sequence ID" value="MBE8432386.1"/>
    <property type="molecule type" value="Genomic_DNA"/>
</dbReference>
<evidence type="ECO:0000313" key="2">
    <source>
        <dbReference type="Proteomes" id="UP000644282"/>
    </source>
</evidence>
<gene>
    <name evidence="1" type="ORF">IQB77_22050</name>
</gene>
<name>A0AA40WFH8_LEPIR</name>
<evidence type="ECO:0000313" key="1">
    <source>
        <dbReference type="EMBL" id="MBE8432386.1"/>
    </source>
</evidence>